<organism evidence="3 4">
    <name type="scientific">Tanacetum coccineum</name>
    <dbReference type="NCBI Taxonomy" id="301880"/>
    <lineage>
        <taxon>Eukaryota</taxon>
        <taxon>Viridiplantae</taxon>
        <taxon>Streptophyta</taxon>
        <taxon>Embryophyta</taxon>
        <taxon>Tracheophyta</taxon>
        <taxon>Spermatophyta</taxon>
        <taxon>Magnoliopsida</taxon>
        <taxon>eudicotyledons</taxon>
        <taxon>Gunneridae</taxon>
        <taxon>Pentapetalae</taxon>
        <taxon>asterids</taxon>
        <taxon>campanulids</taxon>
        <taxon>Asterales</taxon>
        <taxon>Asteraceae</taxon>
        <taxon>Asteroideae</taxon>
        <taxon>Anthemideae</taxon>
        <taxon>Anthemidinae</taxon>
        <taxon>Tanacetum</taxon>
    </lineage>
</organism>
<dbReference type="PANTHER" id="PTHR31672:SF13">
    <property type="entry name" value="F-BOX PROTEIN CPR30-LIKE"/>
    <property type="match status" value="1"/>
</dbReference>
<dbReference type="EMBL" id="BQNB010012092">
    <property type="protein sequence ID" value="GJS99084.1"/>
    <property type="molecule type" value="Genomic_DNA"/>
</dbReference>
<reference evidence="3" key="2">
    <citation type="submission" date="2022-01" db="EMBL/GenBank/DDBJ databases">
        <authorList>
            <person name="Yamashiro T."/>
            <person name="Shiraishi A."/>
            <person name="Satake H."/>
            <person name="Nakayama K."/>
        </authorList>
    </citation>
    <scope>NUCLEOTIDE SEQUENCE</scope>
</reference>
<evidence type="ECO:0000259" key="2">
    <source>
        <dbReference type="Pfam" id="PF07734"/>
    </source>
</evidence>
<protein>
    <submittedName>
        <fullName evidence="3">Granule-bound starch synthase</fullName>
    </submittedName>
</protein>
<dbReference type="Pfam" id="PF07734">
    <property type="entry name" value="FBA_1"/>
    <property type="match status" value="1"/>
</dbReference>
<sequence>MAGGTNHTFPAACVHKVLSNDYLLMEILLRLPILSLRLFKPVCKQWLSLITSPSFILTRTRIPTIDPPSGLFIRRSSQNFNEYYNYDFVSFDPRIPAKRSILFSFNSNAEIVQSCNGLLLCYTLCLGEYHIYNPLISMFKRLPPLIYDLHYDRNNGIKYMNMAFDPTKSPYYKVVHVGTHGSVYDDELDHFIKIRTYSSETGVWSVWDDLFCYSSFDGFCLGTYWNGAIHWFSYYERFHVIKLDIVNHPVLTKIQFPLPLTNFQGPLVHCDRKLFKSHDSLLLLCKDYDHSRHLNIYEMKNGYSVWSVKYFVNLDDMMRPYPTWRMPTNWRCCDTLSIILGERDEDSFMVIELSGKILQYKFVLETVSELFDSGKPVISINDCFECIASFAHA</sequence>
<accession>A0ABQ5A8Y3</accession>
<proteinExistence type="predicted"/>
<keyword evidence="4" id="KW-1185">Reference proteome</keyword>
<name>A0ABQ5A8Y3_9ASTR</name>
<dbReference type="Pfam" id="PF00646">
    <property type="entry name" value="F-box"/>
    <property type="match status" value="1"/>
</dbReference>
<gene>
    <name evidence="3" type="ORF">Tco_0820254</name>
</gene>
<dbReference type="Proteomes" id="UP001151760">
    <property type="component" value="Unassembled WGS sequence"/>
</dbReference>
<dbReference type="PANTHER" id="PTHR31672">
    <property type="entry name" value="BNACNNG10540D PROTEIN"/>
    <property type="match status" value="1"/>
</dbReference>
<comment type="caution">
    <text evidence="3">The sequence shown here is derived from an EMBL/GenBank/DDBJ whole genome shotgun (WGS) entry which is preliminary data.</text>
</comment>
<dbReference type="InterPro" id="IPR001810">
    <property type="entry name" value="F-box_dom"/>
</dbReference>
<evidence type="ECO:0000313" key="3">
    <source>
        <dbReference type="EMBL" id="GJS99084.1"/>
    </source>
</evidence>
<feature type="domain" description="F-box associated beta-propeller type 1" evidence="2">
    <location>
        <begin position="91"/>
        <end position="259"/>
    </location>
</feature>
<evidence type="ECO:0000313" key="4">
    <source>
        <dbReference type="Proteomes" id="UP001151760"/>
    </source>
</evidence>
<dbReference type="InterPro" id="IPR050796">
    <property type="entry name" value="SCF_F-box_component"/>
</dbReference>
<dbReference type="InterPro" id="IPR036047">
    <property type="entry name" value="F-box-like_dom_sf"/>
</dbReference>
<dbReference type="InterPro" id="IPR006527">
    <property type="entry name" value="F-box-assoc_dom_typ1"/>
</dbReference>
<reference evidence="3" key="1">
    <citation type="journal article" date="2022" name="Int. J. Mol. Sci.">
        <title>Draft Genome of Tanacetum Coccineum: Genomic Comparison of Closely Related Tanacetum-Family Plants.</title>
        <authorList>
            <person name="Yamashiro T."/>
            <person name="Shiraishi A."/>
            <person name="Nakayama K."/>
            <person name="Satake H."/>
        </authorList>
    </citation>
    <scope>NUCLEOTIDE SEQUENCE</scope>
</reference>
<feature type="domain" description="F-box" evidence="1">
    <location>
        <begin position="22"/>
        <end position="55"/>
    </location>
</feature>
<evidence type="ECO:0000259" key="1">
    <source>
        <dbReference type="Pfam" id="PF00646"/>
    </source>
</evidence>
<dbReference type="SUPFAM" id="SSF81383">
    <property type="entry name" value="F-box domain"/>
    <property type="match status" value="1"/>
</dbReference>